<dbReference type="PANTHER" id="PTHR10359:SF18">
    <property type="entry name" value="ENDONUCLEASE III"/>
    <property type="match status" value="1"/>
</dbReference>
<evidence type="ECO:0000313" key="15">
    <source>
        <dbReference type="EMBL" id="MBN8662570.1"/>
    </source>
</evidence>
<keyword evidence="2 12" id="KW-0004">4Fe-4S</keyword>
<protein>
    <recommendedName>
        <fullName evidence="12">Endonuclease III</fullName>
        <ecNumber evidence="12">4.2.99.18</ecNumber>
    </recommendedName>
    <alternativeName>
        <fullName evidence="12">DNA-(apurinic or apyrimidinic site) lyase</fullName>
    </alternativeName>
</protein>
<evidence type="ECO:0000256" key="4">
    <source>
        <dbReference type="ARBA" id="ARBA00022763"/>
    </source>
</evidence>
<name>A0A8J7TP79_9BACT</name>
<evidence type="ECO:0000256" key="3">
    <source>
        <dbReference type="ARBA" id="ARBA00022723"/>
    </source>
</evidence>
<comment type="function">
    <text evidence="12">DNA repair enzyme that has both DNA N-glycosylase activity and AP-lyase activity. The DNA N-glycosylase activity releases various damaged pyrimidines from DNA by cleaving the N-glycosidic bond, leaving an AP (apurinic/apyrimidinic) site. The AP-lyase activity cleaves the phosphodiester bond 3' to the AP site by a beta-elimination, leaving a 3'-terminal unsaturated sugar and a product with a terminal 5'-phosphate.</text>
</comment>
<evidence type="ECO:0000256" key="5">
    <source>
        <dbReference type="ARBA" id="ARBA00022801"/>
    </source>
</evidence>
<dbReference type="GO" id="GO:0140078">
    <property type="term" value="F:class I DNA-(apurinic or apyrimidinic site) endonuclease activity"/>
    <property type="evidence" value="ECO:0007669"/>
    <property type="project" value="UniProtKB-EC"/>
</dbReference>
<dbReference type="SUPFAM" id="SSF48150">
    <property type="entry name" value="DNA-glycosylase"/>
    <property type="match status" value="1"/>
</dbReference>
<dbReference type="GO" id="GO:0051539">
    <property type="term" value="F:4 iron, 4 sulfur cluster binding"/>
    <property type="evidence" value="ECO:0007669"/>
    <property type="project" value="UniProtKB-UniRule"/>
</dbReference>
<comment type="caution">
    <text evidence="15">The sequence shown here is derived from an EMBL/GenBank/DDBJ whole genome shotgun (WGS) entry which is preliminary data.</text>
</comment>
<evidence type="ECO:0000256" key="1">
    <source>
        <dbReference type="ARBA" id="ARBA00008343"/>
    </source>
</evidence>
<dbReference type="FunFam" id="1.10.1670.10:FF:000001">
    <property type="entry name" value="Endonuclease III"/>
    <property type="match status" value="1"/>
</dbReference>
<dbReference type="FunFam" id="1.10.340.30:FF:000001">
    <property type="entry name" value="Endonuclease III"/>
    <property type="match status" value="1"/>
</dbReference>
<dbReference type="EC" id="4.2.99.18" evidence="12"/>
<evidence type="ECO:0000256" key="9">
    <source>
        <dbReference type="ARBA" id="ARBA00023204"/>
    </source>
</evidence>
<feature type="region of interest" description="Disordered" evidence="13">
    <location>
        <begin position="1"/>
        <end position="84"/>
    </location>
</feature>
<evidence type="ECO:0000256" key="7">
    <source>
        <dbReference type="ARBA" id="ARBA00023014"/>
    </source>
</evidence>
<keyword evidence="5 12" id="KW-0378">Hydrolase</keyword>
<dbReference type="EMBL" id="JAFLCK010000043">
    <property type="protein sequence ID" value="MBN8662570.1"/>
    <property type="molecule type" value="Genomic_DNA"/>
</dbReference>
<keyword evidence="9 12" id="KW-0234">DNA repair</keyword>
<feature type="binding site" evidence="12">
    <location>
        <position position="283"/>
    </location>
    <ligand>
        <name>[4Fe-4S] cluster</name>
        <dbReference type="ChEBI" id="CHEBI:49883"/>
    </ligand>
</feature>
<dbReference type="InterPro" id="IPR003651">
    <property type="entry name" value="Endonuclease3_FeS-loop_motif"/>
</dbReference>
<feature type="binding site" evidence="12">
    <location>
        <position position="299"/>
    </location>
    <ligand>
        <name>[4Fe-4S] cluster</name>
        <dbReference type="ChEBI" id="CHEBI:49883"/>
    </ligand>
</feature>
<evidence type="ECO:0000256" key="12">
    <source>
        <dbReference type="HAMAP-Rule" id="MF_00942"/>
    </source>
</evidence>
<feature type="compositionally biased region" description="Polar residues" evidence="13">
    <location>
        <begin position="1"/>
        <end position="11"/>
    </location>
</feature>
<dbReference type="Proteomes" id="UP000664277">
    <property type="component" value="Unassembled WGS sequence"/>
</dbReference>
<dbReference type="CDD" id="cd00056">
    <property type="entry name" value="ENDO3c"/>
    <property type="match status" value="1"/>
</dbReference>
<evidence type="ECO:0000256" key="2">
    <source>
        <dbReference type="ARBA" id="ARBA00022485"/>
    </source>
</evidence>
<gene>
    <name evidence="12 15" type="primary">nth</name>
    <name evidence="15" type="ORF">J0M35_19535</name>
</gene>
<dbReference type="HAMAP" id="MF_00942">
    <property type="entry name" value="Nth"/>
    <property type="match status" value="1"/>
</dbReference>
<keyword evidence="7 12" id="KW-0411">Iron-sulfur</keyword>
<dbReference type="SMART" id="SM00525">
    <property type="entry name" value="FES"/>
    <property type="match status" value="1"/>
</dbReference>
<keyword evidence="4 12" id="KW-0227">DNA damage</keyword>
<dbReference type="GO" id="GO:0019104">
    <property type="term" value="F:DNA N-glycosylase activity"/>
    <property type="evidence" value="ECO:0007669"/>
    <property type="project" value="UniProtKB-UniRule"/>
</dbReference>
<evidence type="ECO:0000256" key="8">
    <source>
        <dbReference type="ARBA" id="ARBA00023125"/>
    </source>
</evidence>
<dbReference type="Gene3D" id="1.10.340.30">
    <property type="entry name" value="Hypothetical protein, domain 2"/>
    <property type="match status" value="1"/>
</dbReference>
<dbReference type="Pfam" id="PF00730">
    <property type="entry name" value="HhH-GPD"/>
    <property type="match status" value="1"/>
</dbReference>
<keyword evidence="8 12" id="KW-0238">DNA-binding</keyword>
<dbReference type="Pfam" id="PF10576">
    <property type="entry name" value="EndIII_4Fe-2S"/>
    <property type="match status" value="1"/>
</dbReference>
<evidence type="ECO:0000259" key="14">
    <source>
        <dbReference type="SMART" id="SM00478"/>
    </source>
</evidence>
<comment type="catalytic activity">
    <reaction evidence="12">
        <text>2'-deoxyribonucleotide-(2'-deoxyribose 5'-phosphate)-2'-deoxyribonucleotide-DNA = a 3'-end 2'-deoxyribonucleotide-(2,3-dehydro-2,3-deoxyribose 5'-phosphate)-DNA + a 5'-end 5'-phospho-2'-deoxyribonucleoside-DNA + H(+)</text>
        <dbReference type="Rhea" id="RHEA:66592"/>
        <dbReference type="Rhea" id="RHEA-COMP:13180"/>
        <dbReference type="Rhea" id="RHEA-COMP:16897"/>
        <dbReference type="Rhea" id="RHEA-COMP:17067"/>
        <dbReference type="ChEBI" id="CHEBI:15378"/>
        <dbReference type="ChEBI" id="CHEBI:136412"/>
        <dbReference type="ChEBI" id="CHEBI:157695"/>
        <dbReference type="ChEBI" id="CHEBI:167181"/>
        <dbReference type="EC" id="4.2.99.18"/>
    </reaction>
</comment>
<proteinExistence type="inferred from homology"/>
<dbReference type="GO" id="GO:0046872">
    <property type="term" value="F:metal ion binding"/>
    <property type="evidence" value="ECO:0007669"/>
    <property type="project" value="UniProtKB-KW"/>
</dbReference>
<feature type="domain" description="HhH-GPD" evidence="14">
    <location>
        <begin position="134"/>
        <end position="281"/>
    </location>
</feature>
<dbReference type="InterPro" id="IPR005759">
    <property type="entry name" value="Nth"/>
</dbReference>
<dbReference type="GO" id="GO:0003677">
    <property type="term" value="F:DNA binding"/>
    <property type="evidence" value="ECO:0007669"/>
    <property type="project" value="UniProtKB-UniRule"/>
</dbReference>
<comment type="similarity">
    <text evidence="1 12">Belongs to the Nth/MutY family.</text>
</comment>
<sequence>MTKRQAQSKSIKVQAESKKTESKKTETKKTETKKTQIKMSQTKTNKSKSGQSKSGQSKAGKSDLSKSQNSKSQNSKSKYSQSKISKSGLSGAAVPKADRAQAREIIDALLSLYPDSACELVFASDFQLLIAVILSAQCTDQQVNRVTEKLYARFPDAKALAEADLEEIKAIIKPTGYFNAKANNIQNCARMLITKYGGKVPQSVEELTVLPGVGRKTANVVLGVLHNIPGWSVDTHVQRLSKRFGFTREEDPLKIENDLQKLFPGEDWSKLSITIIWHGRRLCYARKPACGECPLQSFCPSSEV</sequence>
<evidence type="ECO:0000256" key="6">
    <source>
        <dbReference type="ARBA" id="ARBA00023004"/>
    </source>
</evidence>
<evidence type="ECO:0000256" key="13">
    <source>
        <dbReference type="SAM" id="MobiDB-lite"/>
    </source>
</evidence>
<dbReference type="InterPro" id="IPR003265">
    <property type="entry name" value="HhH-GPD_domain"/>
</dbReference>
<organism evidence="15 16">
    <name type="scientific">Candidatus Obscuribacter phosphatis</name>
    <dbReference type="NCBI Taxonomy" id="1906157"/>
    <lineage>
        <taxon>Bacteria</taxon>
        <taxon>Bacillati</taxon>
        <taxon>Candidatus Melainabacteria</taxon>
        <taxon>Candidatus Obscuribacterales</taxon>
        <taxon>Candidatus Obscuribacteraceae</taxon>
        <taxon>Candidatus Obscuribacter</taxon>
    </lineage>
</organism>
<feature type="compositionally biased region" description="Low complexity" evidence="13">
    <location>
        <begin position="65"/>
        <end position="84"/>
    </location>
</feature>
<evidence type="ECO:0000256" key="11">
    <source>
        <dbReference type="ARBA" id="ARBA00023295"/>
    </source>
</evidence>
<keyword evidence="6 12" id="KW-0408">Iron</keyword>
<evidence type="ECO:0000313" key="16">
    <source>
        <dbReference type="Proteomes" id="UP000664277"/>
    </source>
</evidence>
<feature type="compositionally biased region" description="Basic and acidic residues" evidence="13">
    <location>
        <begin position="15"/>
        <end position="34"/>
    </location>
</feature>
<accession>A0A8J7TP79</accession>
<dbReference type="NCBIfam" id="TIGR01083">
    <property type="entry name" value="nth"/>
    <property type="match status" value="1"/>
</dbReference>
<dbReference type="PROSITE" id="PS00764">
    <property type="entry name" value="ENDONUCLEASE_III_1"/>
    <property type="match status" value="1"/>
</dbReference>
<dbReference type="PANTHER" id="PTHR10359">
    <property type="entry name" value="A/G-SPECIFIC ADENINE GLYCOSYLASE/ENDONUCLEASE III"/>
    <property type="match status" value="1"/>
</dbReference>
<dbReference type="InterPro" id="IPR004035">
    <property type="entry name" value="Endouclease-III_FeS-bd_BS"/>
</dbReference>
<dbReference type="Pfam" id="PF00633">
    <property type="entry name" value="HHH"/>
    <property type="match status" value="1"/>
</dbReference>
<keyword evidence="10 12" id="KW-0456">Lyase</keyword>
<dbReference type="InterPro" id="IPR000445">
    <property type="entry name" value="HhH_motif"/>
</dbReference>
<dbReference type="SMART" id="SM00478">
    <property type="entry name" value="ENDO3c"/>
    <property type="match status" value="1"/>
</dbReference>
<feature type="compositionally biased region" description="Low complexity" evidence="13">
    <location>
        <begin position="40"/>
        <end position="59"/>
    </location>
</feature>
<comment type="cofactor">
    <cofactor evidence="12">
        <name>[4Fe-4S] cluster</name>
        <dbReference type="ChEBI" id="CHEBI:49883"/>
    </cofactor>
    <text evidence="12">Binds 1 [4Fe-4S] cluster.</text>
</comment>
<keyword evidence="3 12" id="KW-0479">Metal-binding</keyword>
<feature type="binding site" evidence="12">
    <location>
        <position position="293"/>
    </location>
    <ligand>
        <name>[4Fe-4S] cluster</name>
        <dbReference type="ChEBI" id="CHEBI:49883"/>
    </ligand>
</feature>
<dbReference type="GO" id="GO:0006285">
    <property type="term" value="P:base-excision repair, AP site formation"/>
    <property type="evidence" value="ECO:0007669"/>
    <property type="project" value="TreeGrafter"/>
</dbReference>
<keyword evidence="11 12" id="KW-0326">Glycosidase</keyword>
<evidence type="ECO:0000256" key="10">
    <source>
        <dbReference type="ARBA" id="ARBA00023239"/>
    </source>
</evidence>
<dbReference type="InterPro" id="IPR023170">
    <property type="entry name" value="HhH_base_excis_C"/>
</dbReference>
<feature type="binding site" evidence="12">
    <location>
        <position position="290"/>
    </location>
    <ligand>
        <name>[4Fe-4S] cluster</name>
        <dbReference type="ChEBI" id="CHEBI:49883"/>
    </ligand>
</feature>
<dbReference type="InterPro" id="IPR011257">
    <property type="entry name" value="DNA_glycosylase"/>
</dbReference>
<reference evidence="15" key="1">
    <citation type="submission" date="2021-02" db="EMBL/GenBank/DDBJ databases">
        <title>Genome-Resolved Metagenomics of a Microbial Community Performing Photosynthetic Biological Nutrient Removal.</title>
        <authorList>
            <person name="Mcdaniel E.A."/>
        </authorList>
    </citation>
    <scope>NUCLEOTIDE SEQUENCE</scope>
    <source>
        <strain evidence="15">UWPOB_OBS1</strain>
    </source>
</reference>
<keyword evidence="15" id="KW-0255">Endonuclease</keyword>
<dbReference type="AlphaFoldDB" id="A0A8J7TP79"/>
<keyword evidence="15" id="KW-0540">Nuclease</keyword>
<dbReference type="Gene3D" id="1.10.1670.10">
    <property type="entry name" value="Helix-hairpin-Helix base-excision DNA repair enzymes (C-terminal)"/>
    <property type="match status" value="1"/>
</dbReference>